<keyword evidence="1 3" id="KW-0378">Hydrolase</keyword>
<dbReference type="Gene3D" id="3.40.50.850">
    <property type="entry name" value="Isochorismatase-like"/>
    <property type="match status" value="1"/>
</dbReference>
<dbReference type="EMBL" id="CP014226">
    <property type="protein sequence ID" value="AMD01558.1"/>
    <property type="molecule type" value="Genomic_DNA"/>
</dbReference>
<reference evidence="3 4" key="2">
    <citation type="submission" date="2016-02" db="EMBL/GenBank/DDBJ databases">
        <authorList>
            <person name="Wen L."/>
            <person name="He K."/>
            <person name="Yang H."/>
        </authorList>
    </citation>
    <scope>NUCLEOTIDE SEQUENCE [LARGE SCALE GENOMIC DNA]</scope>
    <source>
        <strain evidence="3 4">AGD 8-3</strain>
    </source>
</reference>
<dbReference type="Proteomes" id="UP000063387">
    <property type="component" value="Chromosome"/>
</dbReference>
<dbReference type="EC" id="3.5.1.107" evidence="3"/>
<organism evidence="3 4">
    <name type="scientific">Halomonas chromatireducens</name>
    <dbReference type="NCBI Taxonomy" id="507626"/>
    <lineage>
        <taxon>Bacteria</taxon>
        <taxon>Pseudomonadati</taxon>
        <taxon>Pseudomonadota</taxon>
        <taxon>Gammaproteobacteria</taxon>
        <taxon>Oceanospirillales</taxon>
        <taxon>Halomonadaceae</taxon>
        <taxon>Halomonas</taxon>
    </lineage>
</organism>
<dbReference type="RefSeq" id="WP_066449670.1">
    <property type="nucleotide sequence ID" value="NZ_CP014226.1"/>
</dbReference>
<evidence type="ECO:0000259" key="2">
    <source>
        <dbReference type="Pfam" id="PF00857"/>
    </source>
</evidence>
<dbReference type="AlphaFoldDB" id="A0A0X8HF90"/>
<dbReference type="InterPro" id="IPR050272">
    <property type="entry name" value="Isochorismatase-like_hydrls"/>
</dbReference>
<dbReference type="Pfam" id="PF00857">
    <property type="entry name" value="Isochorismatase"/>
    <property type="match status" value="1"/>
</dbReference>
<sequence>MADDDLQKNYRNTFNGATGFGKSTAVLAIDFMKAYTHTDSGLYAEGVVEAVKHAAALYDCARRCDVPVIHTRVVYSEDGADGGIFIKKLPILRQMTESSIYSQFDDNVLPAEGEPVIRKQYPSAFFATPLVSMLVARGVDTVVMTGCSTSGCVRASVVDAISYGFRVVVPRECVGDRHQNPHEANLFDIHAKYGDVMSMSEVMRHFEERDKHGL</sequence>
<dbReference type="SUPFAM" id="SSF52499">
    <property type="entry name" value="Isochorismatase-like hydrolases"/>
    <property type="match status" value="1"/>
</dbReference>
<feature type="domain" description="Isochorismatase-like" evidence="2">
    <location>
        <begin position="24"/>
        <end position="199"/>
    </location>
</feature>
<dbReference type="GO" id="GO:0016787">
    <property type="term" value="F:hydrolase activity"/>
    <property type="evidence" value="ECO:0007669"/>
    <property type="project" value="UniProtKB-KW"/>
</dbReference>
<dbReference type="OrthoDB" id="5360912at2"/>
<dbReference type="CDD" id="cd01015">
    <property type="entry name" value="CSHase"/>
    <property type="match status" value="1"/>
</dbReference>
<dbReference type="STRING" id="507626.LOKO_02498"/>
<keyword evidence="4" id="KW-1185">Reference proteome</keyword>
<dbReference type="InterPro" id="IPR000868">
    <property type="entry name" value="Isochorismatase-like_dom"/>
</dbReference>
<dbReference type="PATRIC" id="fig|507626.3.peg.2498"/>
<evidence type="ECO:0000313" key="4">
    <source>
        <dbReference type="Proteomes" id="UP000063387"/>
    </source>
</evidence>
<accession>A0A0X8HF90</accession>
<protein>
    <submittedName>
        <fullName evidence="3">Maleamate amidohydrolase</fullName>
        <ecNumber evidence="3">3.5.1.107</ecNumber>
    </submittedName>
</protein>
<proteinExistence type="predicted"/>
<evidence type="ECO:0000256" key="1">
    <source>
        <dbReference type="ARBA" id="ARBA00022801"/>
    </source>
</evidence>
<dbReference type="PANTHER" id="PTHR43540">
    <property type="entry name" value="PEROXYUREIDOACRYLATE/UREIDOACRYLATE AMIDOHYDROLASE-RELATED"/>
    <property type="match status" value="1"/>
</dbReference>
<dbReference type="InterPro" id="IPR036380">
    <property type="entry name" value="Isochorismatase-like_sf"/>
</dbReference>
<name>A0A0X8HF90_9GAMM</name>
<dbReference type="PANTHER" id="PTHR43540:SF1">
    <property type="entry name" value="ISOCHORISMATASE HYDROLASE"/>
    <property type="match status" value="1"/>
</dbReference>
<gene>
    <name evidence="3" type="primary">nicF_1</name>
    <name evidence="3" type="ORF">LOKO_02498</name>
</gene>
<reference evidence="3 4" key="1">
    <citation type="journal article" date="2016" name="Genome Announc.">
        <title>Draft Genome Sequence of 'Halomonas chromatireducens' Strain AGD 8-3, a Haloalkaliphilic Chromate- and Selenite-Reducing Gammaproteobacterium.</title>
        <authorList>
            <person name="Sharko F.S."/>
            <person name="Shapovalova A.A."/>
            <person name="Tsygankova S.V."/>
            <person name="Komova A.V."/>
            <person name="Boulygina E.S."/>
            <person name="Teslyuk A.B."/>
            <person name="Gotovtsev P.M."/>
            <person name="Namsaraev Z.B."/>
            <person name="Khijniak T.V."/>
            <person name="Nedoluzhko A.V."/>
            <person name="Vasilov R.G."/>
        </authorList>
    </citation>
    <scope>NUCLEOTIDE SEQUENCE [LARGE SCALE GENOMIC DNA]</scope>
    <source>
        <strain evidence="3 4">AGD 8-3</strain>
    </source>
</reference>
<dbReference type="KEGG" id="hco:LOKO_02498"/>
<evidence type="ECO:0000313" key="3">
    <source>
        <dbReference type="EMBL" id="AMD01558.1"/>
    </source>
</evidence>